<gene>
    <name evidence="10" type="ORF">BpHYR1_010888</name>
</gene>
<keyword evidence="7" id="KW-1133">Transmembrane helix</keyword>
<dbReference type="InterPro" id="IPR036869">
    <property type="entry name" value="J_dom_sf"/>
</dbReference>
<dbReference type="SUPFAM" id="SSF46565">
    <property type="entry name" value="Chaperone J-domain"/>
    <property type="match status" value="1"/>
</dbReference>
<name>A0A3M7QWR1_BRAPC</name>
<comment type="function">
    <text evidence="4">Plays an important role in regulating the size of autophagosomes during the formation process.</text>
</comment>
<dbReference type="SUPFAM" id="SSF52833">
    <property type="entry name" value="Thioredoxin-like"/>
    <property type="match status" value="1"/>
</dbReference>
<keyword evidence="11" id="KW-1185">Reference proteome</keyword>
<dbReference type="PRINTS" id="PR00625">
    <property type="entry name" value="JDOMAIN"/>
</dbReference>
<feature type="compositionally biased region" description="Low complexity" evidence="6">
    <location>
        <begin position="964"/>
        <end position="983"/>
    </location>
</feature>
<sequence>MTNKLDKLDSETRDIIAYLESREEVCDIKINETYSVSSSQLNDWENRNLCSLPQDLRNFYSNHNGISIEWSVKIDDYEPLRLGRIQINSIKDLTKVGSVLSKDLREPSIFDLEDLQSPPKFASRNSMEIKSLLPEINELGSGDAESLSELSDEENSEHKNNTKILIPHFDDLSRNFELDNCNGYGKVCLVYRNAKPGMMVSEQSAEIWFLDRSLQWHFLTDSFKNYYRLAISHLGLPQWHMLYTQDGLPPFLNQWFYMFCPGRILVHQEEWKNSNFLSLIDNFSNSNNKKPLSVNQEDTKKIDFAKLFEDKNTKKSTSQAINQNSTNSLNKPEEKSVRNNTSVTTVKPKSRFNSNEKMRFEKIFLLALALCENFVVNFCSDIDPYHTLGVSRNADERKIKDAYRKKAKDWHPDRNKSPEAHEKFMQINKAYEILSDSERRSLYDEYGTTNEPRHDPGAGFHRENFDNFFRDPFEGFFGGGFGFNQKKNSRKNPEEEINKRIYLDTVLPNSYTKPYLIYVYTEFCFSCITVENLWQALRQELKNIGFGVGHSDASWNRELNKLLEVRKVPTIVAVINGRVRHFRGDYNLREIREFVRNLLPSRLITQVNQFNFNKTVLETIQDNKVFSLFISHSNHVSLRYQMPCFQMVKNFKCASVLYKNIESEFKNHLSKNFKIPMDLKQETLILFKENVNPDEENQNVHRPFLIQALTELNYEAILQSLENNKHLILPRISSGAKFFDLCPSLSEFEVDTSKGTVCSVFLANSELKKPQFLFNNELKNQFLKNLQGDKFLKKLNIQLSYVYLDVQTNFADRIRKNARHFEITVDKILILRRLNDKYVEYDFIDDLSINEKNMLDLLKDKLNDFKNGNQYFRFKMSVPTFYEESNQDYFSFAIENLELIWDYLTDWIFWERLLGNSSYLMIILCTFLFLWLMIMFSSEKSDPITASRHQRFQRNNVNKEPDSRNQSFNQSKSFSSTSSQNTSMNGDDLYDSRYDDFNKNTSNQFQIVEMNPKTFHGLVNSVPKGFRTILLIANQNNKTQLLEIFTKVCMKYNNKTYKLRFGYLNRDSAAGKKWLEEVASKCKIEKKNLETDSENSSDLEDFENLCEKSAIDLNADSNLLAINPSQKSFLSLNLYLNDADESYFYLNGKSENLSEERLSVNLEKKLMADLSNWFDKFIDGMLANKITVKQWPIMYL</sequence>
<dbReference type="InterPro" id="IPR036249">
    <property type="entry name" value="Thioredoxin-like_sf"/>
</dbReference>
<evidence type="ECO:0000256" key="3">
    <source>
        <dbReference type="ARBA" id="ARBA00023006"/>
    </source>
</evidence>
<evidence type="ECO:0000259" key="8">
    <source>
        <dbReference type="PROSITE" id="PS50076"/>
    </source>
</evidence>
<organism evidence="10 11">
    <name type="scientific">Brachionus plicatilis</name>
    <name type="common">Marine rotifer</name>
    <name type="synonym">Brachionus muelleri</name>
    <dbReference type="NCBI Taxonomy" id="10195"/>
    <lineage>
        <taxon>Eukaryota</taxon>
        <taxon>Metazoa</taxon>
        <taxon>Spiralia</taxon>
        <taxon>Gnathifera</taxon>
        <taxon>Rotifera</taxon>
        <taxon>Eurotatoria</taxon>
        <taxon>Monogononta</taxon>
        <taxon>Pseudotrocha</taxon>
        <taxon>Ploima</taxon>
        <taxon>Brachionidae</taxon>
        <taxon>Brachionus</taxon>
    </lineage>
</organism>
<dbReference type="AlphaFoldDB" id="A0A3M7QWR1"/>
<keyword evidence="7" id="KW-0472">Membrane</keyword>
<dbReference type="PROSITE" id="PS51352">
    <property type="entry name" value="THIOREDOXIN_2"/>
    <property type="match status" value="1"/>
</dbReference>
<dbReference type="InterPro" id="IPR039231">
    <property type="entry name" value="TPGS2"/>
</dbReference>
<dbReference type="CDD" id="cd06257">
    <property type="entry name" value="DnaJ"/>
    <property type="match status" value="1"/>
</dbReference>
<dbReference type="SMART" id="SM00271">
    <property type="entry name" value="DnaJ"/>
    <property type="match status" value="1"/>
</dbReference>
<dbReference type="EMBL" id="REGN01004929">
    <property type="protein sequence ID" value="RNA15524.1"/>
    <property type="molecule type" value="Genomic_DNA"/>
</dbReference>
<evidence type="ECO:0000256" key="7">
    <source>
        <dbReference type="SAM" id="Phobius"/>
    </source>
</evidence>
<keyword evidence="3" id="KW-0072">Autophagy</keyword>
<evidence type="ECO:0000313" key="11">
    <source>
        <dbReference type="Proteomes" id="UP000276133"/>
    </source>
</evidence>
<evidence type="ECO:0000256" key="5">
    <source>
        <dbReference type="ARBA" id="ARBA00035043"/>
    </source>
</evidence>
<evidence type="ECO:0000256" key="6">
    <source>
        <dbReference type="SAM" id="MobiDB-lite"/>
    </source>
</evidence>
<dbReference type="STRING" id="10195.A0A3M7QWR1"/>
<proteinExistence type="predicted"/>
<dbReference type="InterPro" id="IPR001623">
    <property type="entry name" value="DnaJ_domain"/>
</dbReference>
<dbReference type="InterPro" id="IPR018253">
    <property type="entry name" value="DnaJ_domain_CS"/>
</dbReference>
<dbReference type="Gene3D" id="3.40.30.10">
    <property type="entry name" value="Glutaredoxin"/>
    <property type="match status" value="1"/>
</dbReference>
<protein>
    <recommendedName>
        <fullName evidence="2">DnaJ homolog subfamily C member 16</fullName>
    </recommendedName>
    <alternativeName>
        <fullName evidence="5">Endoplasmic reticulum DNA J domain-containing protein 8</fullName>
    </alternativeName>
</protein>
<comment type="caution">
    <text evidence="10">The sequence shown here is derived from an EMBL/GenBank/DDBJ whole genome shotgun (WGS) entry which is preliminary data.</text>
</comment>
<evidence type="ECO:0000259" key="9">
    <source>
        <dbReference type="PROSITE" id="PS51352"/>
    </source>
</evidence>
<dbReference type="PROSITE" id="PS50076">
    <property type="entry name" value="DNAJ_2"/>
    <property type="match status" value="1"/>
</dbReference>
<dbReference type="InterPro" id="IPR013766">
    <property type="entry name" value="Thioredoxin_domain"/>
</dbReference>
<comment type="subcellular location">
    <subcellularLocation>
        <location evidence="1">Endoplasmic reticulum membrane</location>
        <topology evidence="1">Single-pass type IV membrane protein</topology>
    </subcellularLocation>
</comment>
<dbReference type="InterPro" id="IPR018958">
    <property type="entry name" value="Knr4/Smi1-like_dom"/>
</dbReference>
<evidence type="ECO:0000313" key="10">
    <source>
        <dbReference type="EMBL" id="RNA15524.1"/>
    </source>
</evidence>
<dbReference type="GO" id="GO:0006914">
    <property type="term" value="P:autophagy"/>
    <property type="evidence" value="ECO:0007669"/>
    <property type="project" value="UniProtKB-KW"/>
</dbReference>
<reference evidence="10 11" key="1">
    <citation type="journal article" date="2018" name="Sci. Rep.">
        <title>Genomic signatures of local adaptation to the degree of environmental predictability in rotifers.</title>
        <authorList>
            <person name="Franch-Gras L."/>
            <person name="Hahn C."/>
            <person name="Garcia-Roger E.M."/>
            <person name="Carmona M.J."/>
            <person name="Serra M."/>
            <person name="Gomez A."/>
        </authorList>
    </citation>
    <scope>NUCLEOTIDE SEQUENCE [LARGE SCALE GENOMIC DNA]</scope>
    <source>
        <strain evidence="10">HYR1</strain>
    </source>
</reference>
<dbReference type="Gene3D" id="1.10.287.110">
    <property type="entry name" value="DnaJ domain"/>
    <property type="match status" value="1"/>
</dbReference>
<accession>A0A3M7QWR1</accession>
<dbReference type="PROSITE" id="PS00636">
    <property type="entry name" value="DNAJ_1"/>
    <property type="match status" value="1"/>
</dbReference>
<feature type="domain" description="J" evidence="8">
    <location>
        <begin position="383"/>
        <end position="447"/>
    </location>
</feature>
<feature type="compositionally biased region" description="Polar residues" evidence="6">
    <location>
        <begin position="315"/>
        <end position="330"/>
    </location>
</feature>
<feature type="region of interest" description="Disordered" evidence="6">
    <location>
        <begin position="947"/>
        <end position="984"/>
    </location>
</feature>
<dbReference type="Pfam" id="PF00085">
    <property type="entry name" value="Thioredoxin"/>
    <property type="match status" value="1"/>
</dbReference>
<keyword evidence="7" id="KW-0812">Transmembrane</keyword>
<feature type="compositionally biased region" description="Polar residues" evidence="6">
    <location>
        <begin position="338"/>
        <end position="347"/>
    </location>
</feature>
<feature type="domain" description="Thioredoxin" evidence="9">
    <location>
        <begin position="486"/>
        <end position="600"/>
    </location>
</feature>
<evidence type="ECO:0000256" key="4">
    <source>
        <dbReference type="ARBA" id="ARBA00035002"/>
    </source>
</evidence>
<dbReference type="Pfam" id="PF00226">
    <property type="entry name" value="DnaJ"/>
    <property type="match status" value="1"/>
</dbReference>
<feature type="transmembrane region" description="Helical" evidence="7">
    <location>
        <begin position="919"/>
        <end position="938"/>
    </location>
</feature>
<feature type="region of interest" description="Disordered" evidence="6">
    <location>
        <begin position="315"/>
        <end position="347"/>
    </location>
</feature>
<dbReference type="PANTHER" id="PTHR31854:SF2">
    <property type="entry name" value="TUBULIN POLYGLUTAMYLASE COMPLEX SUBUNIT 2"/>
    <property type="match status" value="1"/>
</dbReference>
<dbReference type="GO" id="GO:0005789">
    <property type="term" value="C:endoplasmic reticulum membrane"/>
    <property type="evidence" value="ECO:0007669"/>
    <property type="project" value="UniProtKB-SubCell"/>
</dbReference>
<dbReference type="SMART" id="SM00860">
    <property type="entry name" value="SMI1_KNR4"/>
    <property type="match status" value="1"/>
</dbReference>
<evidence type="ECO:0000256" key="1">
    <source>
        <dbReference type="ARBA" id="ARBA00004163"/>
    </source>
</evidence>
<dbReference type="Proteomes" id="UP000276133">
    <property type="component" value="Unassembled WGS sequence"/>
</dbReference>
<dbReference type="PANTHER" id="PTHR31854">
    <property type="entry name" value="TUBULIN POLYGLUTAMYLASE COMPLEX SUBUNIT 2"/>
    <property type="match status" value="1"/>
</dbReference>
<dbReference type="OrthoDB" id="10249691at2759"/>
<evidence type="ECO:0000256" key="2">
    <source>
        <dbReference type="ARBA" id="ARBA00020921"/>
    </source>
</evidence>